<dbReference type="OrthoDB" id="421121at2759"/>
<reference evidence="1 2" key="1">
    <citation type="submission" date="2016-04" db="EMBL/GenBank/DDBJ databases">
        <title>The genome of Intoshia linei affirms orthonectids as highly simplified spiralians.</title>
        <authorList>
            <person name="Mikhailov K.V."/>
            <person name="Slusarev G.S."/>
            <person name="Nikitin M.A."/>
            <person name="Logacheva M.D."/>
            <person name="Penin A."/>
            <person name="Aleoshin V."/>
            <person name="Panchin Y.V."/>
        </authorList>
    </citation>
    <scope>NUCLEOTIDE SEQUENCE [LARGE SCALE GENOMIC DNA]</scope>
    <source>
        <strain evidence="1">Intl2013</strain>
        <tissue evidence="1">Whole animal</tissue>
    </source>
</reference>
<dbReference type="PANTHER" id="PTHR44177:SF1">
    <property type="entry name" value="TETRATRICOPEPTIDE REPEAT PROTEIN 8"/>
    <property type="match status" value="1"/>
</dbReference>
<dbReference type="EMBL" id="LWCA01000001">
    <property type="protein sequence ID" value="OAF72193.1"/>
    <property type="molecule type" value="Genomic_DNA"/>
</dbReference>
<dbReference type="GO" id="GO:0034464">
    <property type="term" value="C:BBSome"/>
    <property type="evidence" value="ECO:0007669"/>
    <property type="project" value="InterPro"/>
</dbReference>
<dbReference type="GO" id="GO:0036064">
    <property type="term" value="C:ciliary basal body"/>
    <property type="evidence" value="ECO:0007669"/>
    <property type="project" value="TreeGrafter"/>
</dbReference>
<sequence>MNSFILKLCQAQYDLANSKYEKCFVSCEELINSQRGPSEEDIIYITSKSETFQSEFTKTPLVTPFHKLYLYLTYFDCCVKIDNLKIDESDNCLEKYHLNFDWFKCTNYPYIQNSKSEKFVFEGFNTERVIFLVDQYKLLDFRMYAKNDSTAQIFFDFVYHFSKNKEVCLEICDEILKNKTKLHFGAQMHGYWLLMQAIAYYSLGLFDDALKSAKKSNTTKSLFDAYLMTINIYAQMKSFDEAINSCKEGLHYFRNNLVLMILHARLIYLTNENVLSKNVIPGYVKILNIDSFNIESMSCLACYYYKSFKYEQSLNIYRRMLICGVKSPAIYVNIALSCARIQKHDLIYTCFERAISLSDETNPKQNTKNNDTAQIYFNLAYIAILIREDTFSYHCLRLCIFYAKQNSPLVYKAYNNIGVLEISNNGSVEKSMSLFKMSSEYVGENVSKFNEIFSKNEKKLMLQADTDFDVSVPISNLLLLAKLNLHFNHIPSTFEKVSRDNLHRNDRINNLCKDINLILSRPIIF</sequence>
<dbReference type="InterPro" id="IPR019734">
    <property type="entry name" value="TPR_rpt"/>
</dbReference>
<evidence type="ECO:0000313" key="2">
    <source>
        <dbReference type="Proteomes" id="UP000078046"/>
    </source>
</evidence>
<gene>
    <name evidence="1" type="ORF">A3Q56_00008</name>
</gene>
<dbReference type="PANTHER" id="PTHR44177">
    <property type="entry name" value="TETRATRICOPEPTIDE REPEAT PROTEIN 8"/>
    <property type="match status" value="1"/>
</dbReference>
<dbReference type="Gene3D" id="1.25.40.10">
    <property type="entry name" value="Tetratricopeptide repeat domain"/>
    <property type="match status" value="2"/>
</dbReference>
<evidence type="ECO:0000313" key="1">
    <source>
        <dbReference type="EMBL" id="OAF72193.1"/>
    </source>
</evidence>
<name>A0A177BES2_9BILA</name>
<dbReference type="GO" id="GO:0097730">
    <property type="term" value="C:non-motile cilium"/>
    <property type="evidence" value="ECO:0007669"/>
    <property type="project" value="TreeGrafter"/>
</dbReference>
<keyword evidence="2" id="KW-1185">Reference proteome</keyword>
<dbReference type="GO" id="GO:1905515">
    <property type="term" value="P:non-motile cilium assembly"/>
    <property type="evidence" value="ECO:0007669"/>
    <property type="project" value="InterPro"/>
</dbReference>
<dbReference type="InterPro" id="IPR028796">
    <property type="entry name" value="BBS8"/>
</dbReference>
<organism evidence="1 2">
    <name type="scientific">Intoshia linei</name>
    <dbReference type="NCBI Taxonomy" id="1819745"/>
    <lineage>
        <taxon>Eukaryota</taxon>
        <taxon>Metazoa</taxon>
        <taxon>Spiralia</taxon>
        <taxon>Lophotrochozoa</taxon>
        <taxon>Mesozoa</taxon>
        <taxon>Orthonectida</taxon>
        <taxon>Rhopaluridae</taxon>
        <taxon>Intoshia</taxon>
    </lineage>
</organism>
<comment type="caution">
    <text evidence="1">The sequence shown here is derived from an EMBL/GenBank/DDBJ whole genome shotgun (WGS) entry which is preliminary data.</text>
</comment>
<dbReference type="Proteomes" id="UP000078046">
    <property type="component" value="Unassembled WGS sequence"/>
</dbReference>
<dbReference type="SUPFAM" id="SSF48452">
    <property type="entry name" value="TPR-like"/>
    <property type="match status" value="2"/>
</dbReference>
<protein>
    <submittedName>
        <fullName evidence="1">Bardet-Biedl syndrome 8 protein</fullName>
    </submittedName>
</protein>
<accession>A0A177BES2</accession>
<dbReference type="SMART" id="SM00028">
    <property type="entry name" value="TPR"/>
    <property type="match status" value="3"/>
</dbReference>
<proteinExistence type="predicted"/>
<dbReference type="InterPro" id="IPR011990">
    <property type="entry name" value="TPR-like_helical_dom_sf"/>
</dbReference>
<dbReference type="AlphaFoldDB" id="A0A177BES2"/>